<dbReference type="InterPro" id="IPR012337">
    <property type="entry name" value="RNaseH-like_sf"/>
</dbReference>
<name>V4U024_CITCL</name>
<dbReference type="InParanoid" id="V4U024"/>
<dbReference type="InterPro" id="IPR055298">
    <property type="entry name" value="AtLOH3-like"/>
</dbReference>
<reference evidence="2 3" key="1">
    <citation type="submission" date="2013-10" db="EMBL/GenBank/DDBJ databases">
        <authorList>
            <consortium name="International Citrus Genome Consortium"/>
            <person name="Jenkins J."/>
            <person name="Schmutz J."/>
            <person name="Prochnik S."/>
            <person name="Rokhsar D."/>
            <person name="Gmitter F."/>
            <person name="Ollitrault P."/>
            <person name="Machado M."/>
            <person name="Talon M."/>
            <person name="Wincker P."/>
            <person name="Jaillon O."/>
            <person name="Morgante M."/>
        </authorList>
    </citation>
    <scope>NUCLEOTIDE SEQUENCE</scope>
    <source>
        <strain evidence="3">cv. Clemenules</strain>
    </source>
</reference>
<accession>V4U024</accession>
<dbReference type="PANTHER" id="PTHR11697:SF231">
    <property type="entry name" value="TTF-TYPE DOMAIN-CONTAINING PROTEIN"/>
    <property type="match status" value="1"/>
</dbReference>
<sequence>MRGEWKGLQALILKDCPYAYYIHCLAHRLPLALVAVSHEVVHVHHFFTKLTSITNIVGASWKRHDELKCAQAADIEYMISIDELESGRGLNQVGTLPRPGDTRWSSHFRLVSNLIKMFSATCPVLLNIIEDGTTAFQRGDADATYEVMTTFEFVFILHMMKEIIAITDILCQALQSKSQDILHAMHMVSSTKVLIQKLRDNGQGRARHQEDTFTVVDHYRVNIFYAAIDCQLQELNSRFNEHAVDLLILSSALDPRECRKSFRIGGICQLVKRFYTTDFTNAEKINLKNQLEHYEIIVLVLTLPMSTATSERSFLAMSIVKTRLRNKMEDEFLTDSLIMYIEREIAEKISIELIINEFRNIKERRVRFLCWGS</sequence>
<dbReference type="GO" id="GO:0046983">
    <property type="term" value="F:protein dimerization activity"/>
    <property type="evidence" value="ECO:0007669"/>
    <property type="project" value="InterPro"/>
</dbReference>
<dbReference type="PANTHER" id="PTHR11697">
    <property type="entry name" value="GENERAL TRANSCRIPTION FACTOR 2-RELATED ZINC FINGER PROTEIN"/>
    <property type="match status" value="1"/>
</dbReference>
<dbReference type="OMA" id="GMKRIKN"/>
<dbReference type="AlphaFoldDB" id="V4U024"/>
<dbReference type="KEGG" id="cic:CICLE_v10023638mg"/>
<evidence type="ECO:0000313" key="3">
    <source>
        <dbReference type="Proteomes" id="UP000030687"/>
    </source>
</evidence>
<dbReference type="Pfam" id="PF05699">
    <property type="entry name" value="Dimer_Tnp_hAT"/>
    <property type="match status" value="1"/>
</dbReference>
<dbReference type="STRING" id="85681.V4U024"/>
<evidence type="ECO:0000313" key="2">
    <source>
        <dbReference type="EMBL" id="ESR55521.1"/>
    </source>
</evidence>
<evidence type="ECO:0000259" key="1">
    <source>
        <dbReference type="Pfam" id="PF05699"/>
    </source>
</evidence>
<organism evidence="2 3">
    <name type="scientific">Citrus clementina</name>
    <name type="common">Clementine</name>
    <name type="synonym">Citrus deliciosa x Citrus sinensis</name>
    <dbReference type="NCBI Taxonomy" id="85681"/>
    <lineage>
        <taxon>Eukaryota</taxon>
        <taxon>Viridiplantae</taxon>
        <taxon>Streptophyta</taxon>
        <taxon>Embryophyta</taxon>
        <taxon>Tracheophyta</taxon>
        <taxon>Spermatophyta</taxon>
        <taxon>Magnoliopsida</taxon>
        <taxon>eudicotyledons</taxon>
        <taxon>Gunneridae</taxon>
        <taxon>Pentapetalae</taxon>
        <taxon>rosids</taxon>
        <taxon>malvids</taxon>
        <taxon>Sapindales</taxon>
        <taxon>Rutaceae</taxon>
        <taxon>Aurantioideae</taxon>
        <taxon>Citrus</taxon>
    </lineage>
</organism>
<dbReference type="eggNOG" id="ENOG502QWCA">
    <property type="taxonomic scope" value="Eukaryota"/>
</dbReference>
<gene>
    <name evidence="2" type="ORF">CICLE_v10023638mg</name>
</gene>
<protein>
    <recommendedName>
        <fullName evidence="1">HAT C-terminal dimerisation domain-containing protein</fullName>
    </recommendedName>
</protein>
<feature type="domain" description="HAT C-terminal dimerisation" evidence="1">
    <location>
        <begin position="295"/>
        <end position="344"/>
    </location>
</feature>
<dbReference type="EMBL" id="KI536661">
    <property type="protein sequence ID" value="ESR55521.1"/>
    <property type="molecule type" value="Genomic_DNA"/>
</dbReference>
<proteinExistence type="predicted"/>
<dbReference type="Proteomes" id="UP000030687">
    <property type="component" value="Unassembled WGS sequence"/>
</dbReference>
<keyword evidence="3" id="KW-1185">Reference proteome</keyword>
<dbReference type="InterPro" id="IPR008906">
    <property type="entry name" value="HATC_C_dom"/>
</dbReference>
<dbReference type="SUPFAM" id="SSF53098">
    <property type="entry name" value="Ribonuclease H-like"/>
    <property type="match status" value="1"/>
</dbReference>
<dbReference type="Gramene" id="ESR55521">
    <property type="protein sequence ID" value="ESR55521"/>
    <property type="gene ID" value="CICLE_v10023638mg"/>
</dbReference>